<dbReference type="AlphaFoldDB" id="A0ABD3H3Y4"/>
<feature type="compositionally biased region" description="Polar residues" evidence="1">
    <location>
        <begin position="297"/>
        <end position="316"/>
    </location>
</feature>
<organism evidence="2 3">
    <name type="scientific">Riccia sorocarpa</name>
    <dbReference type="NCBI Taxonomy" id="122646"/>
    <lineage>
        <taxon>Eukaryota</taxon>
        <taxon>Viridiplantae</taxon>
        <taxon>Streptophyta</taxon>
        <taxon>Embryophyta</taxon>
        <taxon>Marchantiophyta</taxon>
        <taxon>Marchantiopsida</taxon>
        <taxon>Marchantiidae</taxon>
        <taxon>Marchantiales</taxon>
        <taxon>Ricciaceae</taxon>
        <taxon>Riccia</taxon>
    </lineage>
</organism>
<feature type="region of interest" description="Disordered" evidence="1">
    <location>
        <begin position="236"/>
        <end position="323"/>
    </location>
</feature>
<protein>
    <submittedName>
        <fullName evidence="2">Uncharacterized protein</fullName>
    </submittedName>
</protein>
<feature type="compositionally biased region" description="Basic and acidic residues" evidence="1">
    <location>
        <begin position="262"/>
        <end position="283"/>
    </location>
</feature>
<gene>
    <name evidence="2" type="ORF">R1sor_003309</name>
</gene>
<reference evidence="2 3" key="1">
    <citation type="submission" date="2024-09" db="EMBL/GenBank/DDBJ databases">
        <title>Chromosome-scale assembly of Riccia sorocarpa.</title>
        <authorList>
            <person name="Paukszto L."/>
        </authorList>
    </citation>
    <scope>NUCLEOTIDE SEQUENCE [LARGE SCALE GENOMIC DNA]</scope>
    <source>
        <strain evidence="2">LP-2024</strain>
        <tissue evidence="2">Aerial parts of the thallus</tissue>
    </source>
</reference>
<evidence type="ECO:0000313" key="3">
    <source>
        <dbReference type="Proteomes" id="UP001633002"/>
    </source>
</evidence>
<comment type="caution">
    <text evidence="2">The sequence shown here is derived from an EMBL/GenBank/DDBJ whole genome shotgun (WGS) entry which is preliminary data.</text>
</comment>
<dbReference type="Proteomes" id="UP001633002">
    <property type="component" value="Unassembled WGS sequence"/>
</dbReference>
<keyword evidence="3" id="KW-1185">Reference proteome</keyword>
<accession>A0ABD3H3Y4</accession>
<sequence length="323" mass="35564">MVGGQAMDCDGDMYVGGSGPGILQYSCSPASSSSSSNNEMKPRDMARTVNAQRATARHRMSRQDYELIVLYLEVLENFVAITGGGRKMKIGGKNWTKVATCGHMAVSLCAQGFHLCNGAFMGKKYNRYVETYKKARIFYKSTGVGLTDEEIAAGLFFEQKMEQKCIFFSNACSIWCPRQHRTACSWRFKTAYEEEVDVVDYQTGPDGGGHCFVPTARYDADGGPYIANQTARSALDVEDSQPDIEVSNVPKAPSRGGVSQHLGEDLRSSGRDRPSRPGRDRPVAHKRTKKFVDIRLQRSSQREVGSAKSSSGTKSYIQGRDLG</sequence>
<dbReference type="EMBL" id="JBJQOH010000006">
    <property type="protein sequence ID" value="KAL3685287.1"/>
    <property type="molecule type" value="Genomic_DNA"/>
</dbReference>
<evidence type="ECO:0000313" key="2">
    <source>
        <dbReference type="EMBL" id="KAL3685287.1"/>
    </source>
</evidence>
<name>A0ABD3H3Y4_9MARC</name>
<evidence type="ECO:0000256" key="1">
    <source>
        <dbReference type="SAM" id="MobiDB-lite"/>
    </source>
</evidence>
<proteinExistence type="predicted"/>